<dbReference type="AlphaFoldDB" id="B9SCP4"/>
<feature type="compositionally biased region" description="Basic and acidic residues" evidence="1">
    <location>
        <begin position="34"/>
        <end position="44"/>
    </location>
</feature>
<evidence type="ECO:0000313" key="3">
    <source>
        <dbReference type="EMBL" id="EEF38612.1"/>
    </source>
</evidence>
<reference evidence="4" key="1">
    <citation type="journal article" date="2010" name="Nat. Biotechnol.">
        <title>Draft genome sequence of the oilseed species Ricinus communis.</title>
        <authorList>
            <person name="Chan A.P."/>
            <person name="Crabtree J."/>
            <person name="Zhao Q."/>
            <person name="Lorenzi H."/>
            <person name="Orvis J."/>
            <person name="Puiu D."/>
            <person name="Melake-Berhan A."/>
            <person name="Jones K.M."/>
            <person name="Redman J."/>
            <person name="Chen G."/>
            <person name="Cahoon E.B."/>
            <person name="Gedil M."/>
            <person name="Stanke M."/>
            <person name="Haas B.J."/>
            <person name="Wortman J.R."/>
            <person name="Fraser-Liggett C.M."/>
            <person name="Ravel J."/>
            <person name="Rabinowicz P.D."/>
        </authorList>
    </citation>
    <scope>NUCLEOTIDE SEQUENCE [LARGE SCALE GENOMIC DNA]</scope>
    <source>
        <strain evidence="4">cv. Hale</strain>
    </source>
</reference>
<evidence type="ECO:0000259" key="2">
    <source>
        <dbReference type="Pfam" id="PF03101"/>
    </source>
</evidence>
<feature type="domain" description="FAR1" evidence="2">
    <location>
        <begin position="85"/>
        <end position="174"/>
    </location>
</feature>
<evidence type="ECO:0000313" key="4">
    <source>
        <dbReference type="Proteomes" id="UP000008311"/>
    </source>
</evidence>
<accession>B9SCP4</accession>
<sequence length="260" mass="30413">MEFRDKGVKSDMLIPTMQESDNDMIDQKIRDDSVMGEPYDKNRDTNTSIGENQQVQPDGKMNYCRLSVEDVKSMIFQNCDAAEAFYRAYAKYNGFRIRKHDLRKLSKENIMMCKWVCCKEGKRDTKWYDLKEQKHRPRVETRENCKVLFRVKFHQVTVECVVIAFVKKHMHILVPPSQVHFLAADRPIKEADKVQAKSIHMVRSKDEVLGGDAQRTLIYFEASKSKEAYIKIAKGVARITNALEYLEISHVDDKRQTKHM</sequence>
<dbReference type="Pfam" id="PF03101">
    <property type="entry name" value="FAR1"/>
    <property type="match status" value="1"/>
</dbReference>
<keyword evidence="4" id="KW-1185">Reference proteome</keyword>
<organism evidence="3 4">
    <name type="scientific">Ricinus communis</name>
    <name type="common">Castor bean</name>
    <dbReference type="NCBI Taxonomy" id="3988"/>
    <lineage>
        <taxon>Eukaryota</taxon>
        <taxon>Viridiplantae</taxon>
        <taxon>Streptophyta</taxon>
        <taxon>Embryophyta</taxon>
        <taxon>Tracheophyta</taxon>
        <taxon>Spermatophyta</taxon>
        <taxon>Magnoliopsida</taxon>
        <taxon>eudicotyledons</taxon>
        <taxon>Gunneridae</taxon>
        <taxon>Pentapetalae</taxon>
        <taxon>rosids</taxon>
        <taxon>fabids</taxon>
        <taxon>Malpighiales</taxon>
        <taxon>Euphorbiaceae</taxon>
        <taxon>Acalyphoideae</taxon>
        <taxon>Acalypheae</taxon>
        <taxon>Ricinus</taxon>
    </lineage>
</organism>
<dbReference type="EMBL" id="EQ973923">
    <property type="protein sequence ID" value="EEF38612.1"/>
    <property type="molecule type" value="Genomic_DNA"/>
</dbReference>
<dbReference type="PANTHER" id="PTHR46328">
    <property type="entry name" value="FAR-RED IMPAIRED RESPONSIVE (FAR1) FAMILY PROTEIN-RELATED"/>
    <property type="match status" value="1"/>
</dbReference>
<feature type="region of interest" description="Disordered" evidence="1">
    <location>
        <begin position="34"/>
        <end position="56"/>
    </location>
</feature>
<dbReference type="InParanoid" id="B9SCP4"/>
<protein>
    <recommendedName>
        <fullName evidence="2">FAR1 domain-containing protein</fullName>
    </recommendedName>
</protein>
<gene>
    <name evidence="3" type="ORF">RCOM_1375690</name>
</gene>
<dbReference type="InterPro" id="IPR004330">
    <property type="entry name" value="FAR1_DNA_bnd_dom"/>
</dbReference>
<dbReference type="STRING" id="3988.B9SCP4"/>
<proteinExistence type="predicted"/>
<dbReference type="PANTHER" id="PTHR46328:SF30">
    <property type="entry name" value="OS04G0641500 PROTEIN"/>
    <property type="match status" value="1"/>
</dbReference>
<dbReference type="Proteomes" id="UP000008311">
    <property type="component" value="Unassembled WGS sequence"/>
</dbReference>
<name>B9SCP4_RICCO</name>
<evidence type="ECO:0000256" key="1">
    <source>
        <dbReference type="SAM" id="MobiDB-lite"/>
    </source>
</evidence>
<feature type="compositionally biased region" description="Polar residues" evidence="1">
    <location>
        <begin position="45"/>
        <end position="56"/>
    </location>
</feature>